<evidence type="ECO:0000256" key="1">
    <source>
        <dbReference type="SAM" id="MobiDB-lite"/>
    </source>
</evidence>
<comment type="caution">
    <text evidence="2">The sequence shown here is derived from an EMBL/GenBank/DDBJ whole genome shotgun (WGS) entry which is preliminary data.</text>
</comment>
<organism evidence="2 3">
    <name type="scientific">Diaporthe australafricana</name>
    <dbReference type="NCBI Taxonomy" id="127596"/>
    <lineage>
        <taxon>Eukaryota</taxon>
        <taxon>Fungi</taxon>
        <taxon>Dikarya</taxon>
        <taxon>Ascomycota</taxon>
        <taxon>Pezizomycotina</taxon>
        <taxon>Sordariomycetes</taxon>
        <taxon>Sordariomycetidae</taxon>
        <taxon>Diaporthales</taxon>
        <taxon>Diaporthaceae</taxon>
        <taxon>Diaporthe</taxon>
    </lineage>
</organism>
<feature type="compositionally biased region" description="Low complexity" evidence="1">
    <location>
        <begin position="58"/>
        <end position="71"/>
    </location>
</feature>
<accession>A0ABR3X4S9</accession>
<evidence type="ECO:0000313" key="2">
    <source>
        <dbReference type="EMBL" id="KAL1870749.1"/>
    </source>
</evidence>
<sequence length="108" mass="12033">MSKDAREQEARDGDAGRQNDERYSPDPYSINGPIVPTIWRSRHRLADNAEIRAQAYMPTARTRPLPAAPRRAVVRDGSPNEPPPPPYTPPPRYNTHELCASCAARSGQ</sequence>
<dbReference type="EMBL" id="JAWRVE010000036">
    <property type="protein sequence ID" value="KAL1870749.1"/>
    <property type="molecule type" value="Genomic_DNA"/>
</dbReference>
<evidence type="ECO:0000313" key="3">
    <source>
        <dbReference type="Proteomes" id="UP001583177"/>
    </source>
</evidence>
<reference evidence="2 3" key="1">
    <citation type="journal article" date="2024" name="IMA Fungus">
        <title>IMA Genome - F19 : A genome assembly and annotation guide to empower mycologists, including annotated draft genome sequences of Ceratocystis pirilliformis, Diaporthe australafricana, Fusarium ophioides, Paecilomyces lecythidis, and Sporothrix stenoceras.</title>
        <authorList>
            <person name="Aylward J."/>
            <person name="Wilson A.M."/>
            <person name="Visagie C.M."/>
            <person name="Spraker J."/>
            <person name="Barnes I."/>
            <person name="Buitendag C."/>
            <person name="Ceriani C."/>
            <person name="Del Mar Angel L."/>
            <person name="du Plessis D."/>
            <person name="Fuchs T."/>
            <person name="Gasser K."/>
            <person name="Kramer D."/>
            <person name="Li W."/>
            <person name="Munsamy K."/>
            <person name="Piso A."/>
            <person name="Price J.L."/>
            <person name="Sonnekus B."/>
            <person name="Thomas C."/>
            <person name="van der Nest A."/>
            <person name="van Dijk A."/>
            <person name="van Heerden A."/>
            <person name="van Vuuren N."/>
            <person name="Yilmaz N."/>
            <person name="Duong T.A."/>
            <person name="van der Merwe N.A."/>
            <person name="Wingfield M.J."/>
            <person name="Wingfield B.D."/>
        </authorList>
    </citation>
    <scope>NUCLEOTIDE SEQUENCE [LARGE SCALE GENOMIC DNA]</scope>
    <source>
        <strain evidence="2 3">CMW 18300</strain>
    </source>
</reference>
<name>A0ABR3X4S9_9PEZI</name>
<proteinExistence type="predicted"/>
<feature type="compositionally biased region" description="Pro residues" evidence="1">
    <location>
        <begin position="80"/>
        <end position="92"/>
    </location>
</feature>
<feature type="region of interest" description="Disordered" evidence="1">
    <location>
        <begin position="54"/>
        <end position="93"/>
    </location>
</feature>
<dbReference type="Proteomes" id="UP001583177">
    <property type="component" value="Unassembled WGS sequence"/>
</dbReference>
<feature type="compositionally biased region" description="Basic and acidic residues" evidence="1">
    <location>
        <begin position="1"/>
        <end position="24"/>
    </location>
</feature>
<keyword evidence="3" id="KW-1185">Reference proteome</keyword>
<feature type="region of interest" description="Disordered" evidence="1">
    <location>
        <begin position="1"/>
        <end position="34"/>
    </location>
</feature>
<protein>
    <submittedName>
        <fullName evidence="2">Uncharacterized protein</fullName>
    </submittedName>
</protein>
<gene>
    <name evidence="2" type="ORF">Daus18300_005069</name>
</gene>